<proteinExistence type="predicted"/>
<sequence length="50" mass="5738">MKVLIKKGRIIDPSQNFDFVGDLLIEEGKILGIERNIEIQEKVEIIEAKN</sequence>
<dbReference type="GO" id="GO:0016810">
    <property type="term" value="F:hydrolase activity, acting on carbon-nitrogen (but not peptide) bonds"/>
    <property type="evidence" value="ECO:0007669"/>
    <property type="project" value="InterPro"/>
</dbReference>
<gene>
    <name evidence="1" type="ORF">C0169_04055</name>
</gene>
<protein>
    <submittedName>
        <fullName evidence="1">Dihydroorotase</fullName>
    </submittedName>
</protein>
<dbReference type="Gene3D" id="2.30.40.10">
    <property type="entry name" value="Urease, subunit C, domain 1"/>
    <property type="match status" value="1"/>
</dbReference>
<comment type="caution">
    <text evidence="1">The sequence shown here is derived from an EMBL/GenBank/DDBJ whole genome shotgun (WGS) entry which is preliminary data.</text>
</comment>
<reference evidence="1 2" key="1">
    <citation type="submission" date="2018-01" db="EMBL/GenBank/DDBJ databases">
        <title>Metagenomic assembled genomes from two thermal pools in the Uzon Caldera, Kamchatka, Russia.</title>
        <authorList>
            <person name="Wilkins L."/>
            <person name="Ettinger C."/>
        </authorList>
    </citation>
    <scope>NUCLEOTIDE SEQUENCE [LARGE SCALE GENOMIC DNA]</scope>
    <source>
        <strain evidence="1">ARK-04</strain>
    </source>
</reference>
<feature type="non-terminal residue" evidence="1">
    <location>
        <position position="50"/>
    </location>
</feature>
<name>A0A2N7QEN5_9BACT</name>
<dbReference type="Proteomes" id="UP000235619">
    <property type="component" value="Unassembled WGS sequence"/>
</dbReference>
<dbReference type="SUPFAM" id="SSF51338">
    <property type="entry name" value="Composite domain of metallo-dependent hydrolases"/>
    <property type="match status" value="1"/>
</dbReference>
<evidence type="ECO:0000313" key="1">
    <source>
        <dbReference type="EMBL" id="PMP97058.1"/>
    </source>
</evidence>
<dbReference type="EMBL" id="PNJD01000243">
    <property type="protein sequence ID" value="PMP97058.1"/>
    <property type="molecule type" value="Genomic_DNA"/>
</dbReference>
<accession>A0A2N7QEN5</accession>
<dbReference type="InterPro" id="IPR011059">
    <property type="entry name" value="Metal-dep_hydrolase_composite"/>
</dbReference>
<evidence type="ECO:0000313" key="2">
    <source>
        <dbReference type="Proteomes" id="UP000235619"/>
    </source>
</evidence>
<dbReference type="AlphaFoldDB" id="A0A2N7QEN5"/>
<organism evidence="1 2">
    <name type="scientific">Thermodesulfobacterium geofontis</name>
    <dbReference type="NCBI Taxonomy" id="1295609"/>
    <lineage>
        <taxon>Bacteria</taxon>
        <taxon>Pseudomonadati</taxon>
        <taxon>Thermodesulfobacteriota</taxon>
        <taxon>Thermodesulfobacteria</taxon>
        <taxon>Thermodesulfobacteriales</taxon>
        <taxon>Thermodesulfobacteriaceae</taxon>
        <taxon>Thermodesulfobacterium</taxon>
    </lineage>
</organism>